<dbReference type="Proteomes" id="UP000518878">
    <property type="component" value="Unassembled WGS sequence"/>
</dbReference>
<dbReference type="RefSeq" id="WP_166699340.1">
    <property type="nucleotide sequence ID" value="NZ_JAAQTL010000001.1"/>
</dbReference>
<name>A0A7X5QUK9_9GAMM</name>
<gene>
    <name evidence="2" type="ORF">HBF32_09095</name>
</gene>
<keyword evidence="1" id="KW-0732">Signal</keyword>
<evidence type="ECO:0000313" key="3">
    <source>
        <dbReference type="Proteomes" id="UP000518878"/>
    </source>
</evidence>
<proteinExistence type="predicted"/>
<comment type="caution">
    <text evidence="2">The sequence shown here is derived from an EMBL/GenBank/DDBJ whole genome shotgun (WGS) entry which is preliminary data.</text>
</comment>
<sequence length="202" mass="20639">MNTRLLLIAAVLASGLPATAGAADFPVNRAVSDARLDSIRGGFDFGDDLRASFALQRTVLVNGMEAIRTSISVPDIAKITNEQATALQEALRTTVVTNGMGSVADAVPTMPVVVSQAPSVGVPPVTVSAATPGAASVQIPQTAVTASLPSSGLPGLIVQNSLDNQAISATTTIDASVNTANMLQNMRVAESIQNAVIQYRGN</sequence>
<evidence type="ECO:0000313" key="2">
    <source>
        <dbReference type="EMBL" id="NID15614.1"/>
    </source>
</evidence>
<feature type="chain" id="PRO_5031319493" evidence="1">
    <location>
        <begin position="23"/>
        <end position="202"/>
    </location>
</feature>
<dbReference type="AlphaFoldDB" id="A0A7X5QUK9"/>
<keyword evidence="3" id="KW-1185">Reference proteome</keyword>
<feature type="signal peptide" evidence="1">
    <location>
        <begin position="1"/>
        <end position="22"/>
    </location>
</feature>
<reference evidence="2 3" key="1">
    <citation type="journal article" date="2006" name="Int. J. Syst. Evol. Microbiol.">
        <title>Dyella yeojuensis sp. nov., isolated from greenhouse soil in Korea.</title>
        <authorList>
            <person name="Kim B.Y."/>
            <person name="Weon H.Y."/>
            <person name="Lee K.H."/>
            <person name="Seok S.J."/>
            <person name="Kwon S.W."/>
            <person name="Go S.J."/>
            <person name="Stackebrandt E."/>
        </authorList>
    </citation>
    <scope>NUCLEOTIDE SEQUENCE [LARGE SCALE GENOMIC DNA]</scope>
    <source>
        <strain evidence="2 3">DSM 17673</strain>
    </source>
</reference>
<evidence type="ECO:0000256" key="1">
    <source>
        <dbReference type="SAM" id="SignalP"/>
    </source>
</evidence>
<organism evidence="2 3">
    <name type="scientific">Luteibacter yeojuensis</name>
    <dbReference type="NCBI Taxonomy" id="345309"/>
    <lineage>
        <taxon>Bacteria</taxon>
        <taxon>Pseudomonadati</taxon>
        <taxon>Pseudomonadota</taxon>
        <taxon>Gammaproteobacteria</taxon>
        <taxon>Lysobacterales</taxon>
        <taxon>Rhodanobacteraceae</taxon>
        <taxon>Luteibacter</taxon>
    </lineage>
</organism>
<protein>
    <submittedName>
        <fullName evidence="2">Uncharacterized protein</fullName>
    </submittedName>
</protein>
<accession>A0A7X5QUK9</accession>
<dbReference type="EMBL" id="JAAQTL010000001">
    <property type="protein sequence ID" value="NID15614.1"/>
    <property type="molecule type" value="Genomic_DNA"/>
</dbReference>